<protein>
    <recommendedName>
        <fullName evidence="4">Spore-associated protein A</fullName>
    </recommendedName>
</protein>
<name>A0A4R6V3S3_9ACTN</name>
<accession>A0A4R6V3S3</accession>
<dbReference type="RefSeq" id="WP_166655350.1">
    <property type="nucleotide sequence ID" value="NZ_SNYN01000001.1"/>
</dbReference>
<dbReference type="AlphaFoldDB" id="A0A4R6V3S3"/>
<evidence type="ECO:0000313" key="3">
    <source>
        <dbReference type="Proteomes" id="UP000295281"/>
    </source>
</evidence>
<organism evidence="2 3">
    <name type="scientific">Actinorugispora endophytica</name>
    <dbReference type="NCBI Taxonomy" id="1605990"/>
    <lineage>
        <taxon>Bacteria</taxon>
        <taxon>Bacillati</taxon>
        <taxon>Actinomycetota</taxon>
        <taxon>Actinomycetes</taxon>
        <taxon>Streptosporangiales</taxon>
        <taxon>Nocardiopsidaceae</taxon>
        <taxon>Actinorugispora</taxon>
    </lineage>
</organism>
<gene>
    <name evidence="2" type="ORF">EV190_101356</name>
</gene>
<dbReference type="Proteomes" id="UP000295281">
    <property type="component" value="Unassembled WGS sequence"/>
</dbReference>
<reference evidence="2 3" key="1">
    <citation type="submission" date="2019-03" db="EMBL/GenBank/DDBJ databases">
        <title>Genomic Encyclopedia of Type Strains, Phase IV (KMG-IV): sequencing the most valuable type-strain genomes for metagenomic binning, comparative biology and taxonomic classification.</title>
        <authorList>
            <person name="Goeker M."/>
        </authorList>
    </citation>
    <scope>NUCLEOTIDE SEQUENCE [LARGE SCALE GENOMIC DNA]</scope>
    <source>
        <strain evidence="2 3">DSM 46770</strain>
    </source>
</reference>
<evidence type="ECO:0008006" key="4">
    <source>
        <dbReference type="Google" id="ProtNLM"/>
    </source>
</evidence>
<evidence type="ECO:0000313" key="2">
    <source>
        <dbReference type="EMBL" id="TDQ55035.1"/>
    </source>
</evidence>
<evidence type="ECO:0000256" key="1">
    <source>
        <dbReference type="SAM" id="SignalP"/>
    </source>
</evidence>
<keyword evidence="3" id="KW-1185">Reference proteome</keyword>
<keyword evidence="1" id="KW-0732">Signal</keyword>
<comment type="caution">
    <text evidence="2">The sequence shown here is derived from an EMBL/GenBank/DDBJ whole genome shotgun (WGS) entry which is preliminary data.</text>
</comment>
<proteinExistence type="predicted"/>
<feature type="signal peptide" evidence="1">
    <location>
        <begin position="1"/>
        <end position="26"/>
    </location>
</feature>
<dbReference type="EMBL" id="SNYN01000001">
    <property type="protein sequence ID" value="TDQ55035.1"/>
    <property type="molecule type" value="Genomic_DNA"/>
</dbReference>
<sequence>MQKTLKKFAATAMVAGAALAGTTALAAPASAATYNGACGSGYTVVNSAAVGSQGTVFLTYNSSNGYNCAVTVRNSPGSAVLMAVALKRSSDIPENAKQDTGYYTTYAGPVYVHGEDACMDWQGIIGSANVHREGTNCG</sequence>
<feature type="chain" id="PRO_5020220382" description="Spore-associated protein A" evidence="1">
    <location>
        <begin position="27"/>
        <end position="138"/>
    </location>
</feature>